<evidence type="ECO:0000256" key="1">
    <source>
        <dbReference type="SAM" id="MobiDB-lite"/>
    </source>
</evidence>
<reference evidence="2 3" key="1">
    <citation type="journal article" date="2015" name="Plant Cell">
        <title>Oil accumulation by the oleaginous diatom Fistulifera solaris as revealed by the genome and transcriptome.</title>
        <authorList>
            <person name="Tanaka T."/>
            <person name="Maeda Y."/>
            <person name="Veluchamy A."/>
            <person name="Tanaka M."/>
            <person name="Abida H."/>
            <person name="Marechal E."/>
            <person name="Bowler C."/>
            <person name="Muto M."/>
            <person name="Sunaga Y."/>
            <person name="Tanaka M."/>
            <person name="Yoshino T."/>
            <person name="Taniguchi T."/>
            <person name="Fukuda Y."/>
            <person name="Nemoto M."/>
            <person name="Matsumoto M."/>
            <person name="Wong P.S."/>
            <person name="Aburatani S."/>
            <person name="Fujibuchi W."/>
        </authorList>
    </citation>
    <scope>NUCLEOTIDE SEQUENCE [LARGE SCALE GENOMIC DNA]</scope>
    <source>
        <strain evidence="2 3">JPCC DA0580</strain>
    </source>
</reference>
<name>A0A1Z5K6Z5_FISSO</name>
<dbReference type="InParanoid" id="A0A1Z5K6Z5"/>
<protein>
    <submittedName>
        <fullName evidence="2">Uncharacterized protein</fullName>
    </submittedName>
</protein>
<proteinExistence type="predicted"/>
<keyword evidence="3" id="KW-1185">Reference proteome</keyword>
<sequence length="564" mass="61947">MRVTSPRGLKILDTPHFQVNRLIRKNLNTSDIVSSSHMVSQMESGPPKKHHSIFHTMSGRTTTTSPSSRTGNPAIFDFGSRTRILPRGVLFEAASRLEQTGAFSDGEGLIKLSDNSGWAIIPHEGGGNDQHHSHQGQTIEHRRAFEEVGNAVLHESMSLGDENKSTIWLRVEVRSGLFIACPPPIGNFNDGDTSPTSSRVSSSNGGSYAGSNVIVGHDSDVASSVGSTFIDSVFRTPGKNREAEDRAGEIQKHADIVSSLMSDSLACGTCVEVHKWFVPTDGSSERQDYARLRGGQGWLPMFISGKVTSVTIPKPEFRFGSFWFRVKSSRGVKARHGPSRRAPSIRSEDGARVMRFECGEFLRASEIVTVYALDGQAMESFAKLYRNRHVQLYRGHEPFRPLVSLVAPAEWVPIISSSEQFLEECANAPKIERHKQGWRYNVVPETGVAVRKGPSFASETTGAVLLGGESVIVNERVTSGGETIAWLRLSDGQWVHDADDDGNKVMAAHSLFHRSIPRPKKEKTVAGSIEGKEAAYNRIVSRLFHGVKNEIPRINAQQLDPKMG</sequence>
<evidence type="ECO:0000313" key="3">
    <source>
        <dbReference type="Proteomes" id="UP000198406"/>
    </source>
</evidence>
<feature type="compositionally biased region" description="Low complexity" evidence="1">
    <location>
        <begin position="56"/>
        <end position="71"/>
    </location>
</feature>
<dbReference type="AlphaFoldDB" id="A0A1Z5K6Z5"/>
<feature type="region of interest" description="Disordered" evidence="1">
    <location>
        <begin position="40"/>
        <end position="73"/>
    </location>
</feature>
<gene>
    <name evidence="2" type="ORF">FisN_6Hh287</name>
</gene>
<dbReference type="EMBL" id="BDSP01000177">
    <property type="protein sequence ID" value="GAX22040.1"/>
    <property type="molecule type" value="Genomic_DNA"/>
</dbReference>
<comment type="caution">
    <text evidence="2">The sequence shown here is derived from an EMBL/GenBank/DDBJ whole genome shotgun (WGS) entry which is preliminary data.</text>
</comment>
<organism evidence="2 3">
    <name type="scientific">Fistulifera solaris</name>
    <name type="common">Oleaginous diatom</name>
    <dbReference type="NCBI Taxonomy" id="1519565"/>
    <lineage>
        <taxon>Eukaryota</taxon>
        <taxon>Sar</taxon>
        <taxon>Stramenopiles</taxon>
        <taxon>Ochrophyta</taxon>
        <taxon>Bacillariophyta</taxon>
        <taxon>Bacillariophyceae</taxon>
        <taxon>Bacillariophycidae</taxon>
        <taxon>Naviculales</taxon>
        <taxon>Naviculaceae</taxon>
        <taxon>Fistulifera</taxon>
    </lineage>
</organism>
<dbReference type="Proteomes" id="UP000198406">
    <property type="component" value="Unassembled WGS sequence"/>
</dbReference>
<dbReference type="OrthoDB" id="43823at2759"/>
<accession>A0A1Z5K6Z5</accession>
<evidence type="ECO:0000313" key="2">
    <source>
        <dbReference type="EMBL" id="GAX22040.1"/>
    </source>
</evidence>